<keyword evidence="1" id="KW-0472">Membrane</keyword>
<dbReference type="Proteomes" id="UP001501729">
    <property type="component" value="Unassembled WGS sequence"/>
</dbReference>
<evidence type="ECO:0000256" key="1">
    <source>
        <dbReference type="SAM" id="Phobius"/>
    </source>
</evidence>
<dbReference type="AlphaFoldDB" id="A0AAV3UG83"/>
<gene>
    <name evidence="2" type="ORF">GCM10025751_21850</name>
</gene>
<organism evidence="2 3">
    <name type="scientific">Haladaptatus pallidirubidus</name>
    <dbReference type="NCBI Taxonomy" id="1008152"/>
    <lineage>
        <taxon>Archaea</taxon>
        <taxon>Methanobacteriati</taxon>
        <taxon>Methanobacteriota</taxon>
        <taxon>Stenosarchaea group</taxon>
        <taxon>Halobacteria</taxon>
        <taxon>Halobacteriales</taxon>
        <taxon>Haladaptataceae</taxon>
        <taxon>Haladaptatus</taxon>
    </lineage>
</organism>
<feature type="transmembrane region" description="Helical" evidence="1">
    <location>
        <begin position="60"/>
        <end position="80"/>
    </location>
</feature>
<evidence type="ECO:0000313" key="2">
    <source>
        <dbReference type="EMBL" id="GAA5049246.1"/>
    </source>
</evidence>
<proteinExistence type="predicted"/>
<feature type="transmembrane region" description="Helical" evidence="1">
    <location>
        <begin position="123"/>
        <end position="141"/>
    </location>
</feature>
<sequence>MLGLLTWIGLGIFSLTLAYDFWSEWLGPRLLSRSWFPGEPNLPPVAGDVDEPTPENYGRVMLAGYFTGAALLLIGLLDASSVEPACLPYADVVKTYGMAVLSLTTIFMWFSEGQNVVIPYHKGVRYTVGVLTVIIPLYMAGCGSGML</sequence>
<evidence type="ECO:0000313" key="3">
    <source>
        <dbReference type="Proteomes" id="UP001501729"/>
    </source>
</evidence>
<reference evidence="2 3" key="1">
    <citation type="journal article" date="2019" name="Int. J. Syst. Evol. Microbiol.">
        <title>The Global Catalogue of Microorganisms (GCM) 10K type strain sequencing project: providing services to taxonomists for standard genome sequencing and annotation.</title>
        <authorList>
            <consortium name="The Broad Institute Genomics Platform"/>
            <consortium name="The Broad Institute Genome Sequencing Center for Infectious Disease"/>
            <person name="Wu L."/>
            <person name="Ma J."/>
        </authorList>
    </citation>
    <scope>NUCLEOTIDE SEQUENCE [LARGE SCALE GENOMIC DNA]</scope>
    <source>
        <strain evidence="2 3">JCM 17504</strain>
    </source>
</reference>
<protein>
    <submittedName>
        <fullName evidence="2">Uncharacterized protein</fullName>
    </submittedName>
</protein>
<dbReference type="EMBL" id="BAABKX010000004">
    <property type="protein sequence ID" value="GAA5049246.1"/>
    <property type="molecule type" value="Genomic_DNA"/>
</dbReference>
<keyword evidence="1" id="KW-0812">Transmembrane</keyword>
<comment type="caution">
    <text evidence="2">The sequence shown here is derived from an EMBL/GenBank/DDBJ whole genome shotgun (WGS) entry which is preliminary data.</text>
</comment>
<feature type="transmembrane region" description="Helical" evidence="1">
    <location>
        <begin position="92"/>
        <end position="111"/>
    </location>
</feature>
<name>A0AAV3UG83_9EURY</name>
<accession>A0AAV3UG83</accession>
<keyword evidence="3" id="KW-1185">Reference proteome</keyword>
<keyword evidence="1" id="KW-1133">Transmembrane helix</keyword>